<dbReference type="AlphaFoldDB" id="A0A9P9WXR9"/>
<reference evidence="1" key="1">
    <citation type="submission" date="2021-03" db="EMBL/GenBank/DDBJ databases">
        <title>Revisited historic fungal species revealed as producer of novel bioactive compounds through whole genome sequencing and comparative genomics.</title>
        <authorList>
            <person name="Vignolle G.A."/>
            <person name="Hochenegger N."/>
            <person name="Mach R.L."/>
            <person name="Mach-Aigner A.R."/>
            <person name="Javad Rahimi M."/>
            <person name="Salim K.A."/>
            <person name="Chan C.M."/>
            <person name="Lim L.B.L."/>
            <person name="Cai F."/>
            <person name="Druzhinina I.S."/>
            <person name="U'Ren J.M."/>
            <person name="Derntl C."/>
        </authorList>
    </citation>
    <scope>NUCLEOTIDE SEQUENCE</scope>
    <source>
        <strain evidence="1">TUCIM 5799</strain>
    </source>
</reference>
<name>A0A9P9WXR9_9PEZI</name>
<evidence type="ECO:0000313" key="2">
    <source>
        <dbReference type="Proteomes" id="UP000829685"/>
    </source>
</evidence>
<comment type="caution">
    <text evidence="1">The sequence shown here is derived from an EMBL/GenBank/DDBJ whole genome shotgun (WGS) entry which is preliminary data.</text>
</comment>
<sequence>MGILDLPAELLGRIIDFSVPDDFENLLLTCHALFACGSSSIPTHNARRKHFRHISFNSYHDEDSRLSFLRNIAAEPVAAHYVQSADLRGRIMVTPSLHEVPPGFRLRKGCVGASMDDVEKLVAASQFSHLLDTGAETWTCQAEDGFSASTFLLTLLTNVRQLTLPRVWPEVPDVNTQPWQLLTAMMRQSHERRMTSPLCQLRSLRALAPVHYDSRVGLSSLSAFLAMHDLEELYATSCVAIDDYTGIPFTWIYPDLKSPLRKIEFVSCCMDSSQLSNLLANTPNLQSFRYSHQEKWHTCGHDWNAGAFAAAIGRYCGHQLTDLALTVDGLSGEIVTGIVSLQEFTCLERAELDVALFAGPSPESGEMAGLEACGPSKGFQKWSPAMVPKLTEILPSSTKNFQLFDSSLNDYSEVACSLLKDFSAGRDWLLSDLEEVVLRKRILDNPENPTGAKIRARVMDQARKVGVEYRSGLALQPIWRRAFGEKCGVVLDLN</sequence>
<evidence type="ECO:0008006" key="3">
    <source>
        <dbReference type="Google" id="ProtNLM"/>
    </source>
</evidence>
<keyword evidence="2" id="KW-1185">Reference proteome</keyword>
<dbReference type="EMBL" id="JAFIMR010000002">
    <property type="protein sequence ID" value="KAI1880954.1"/>
    <property type="molecule type" value="Genomic_DNA"/>
</dbReference>
<dbReference type="Proteomes" id="UP000829685">
    <property type="component" value="Unassembled WGS sequence"/>
</dbReference>
<evidence type="ECO:0000313" key="1">
    <source>
        <dbReference type="EMBL" id="KAI1880954.1"/>
    </source>
</evidence>
<accession>A0A9P9WXR9</accession>
<gene>
    <name evidence="1" type="ORF">JX265_001194</name>
</gene>
<organism evidence="1 2">
    <name type="scientific">Neoarthrinium moseri</name>
    <dbReference type="NCBI Taxonomy" id="1658444"/>
    <lineage>
        <taxon>Eukaryota</taxon>
        <taxon>Fungi</taxon>
        <taxon>Dikarya</taxon>
        <taxon>Ascomycota</taxon>
        <taxon>Pezizomycotina</taxon>
        <taxon>Sordariomycetes</taxon>
        <taxon>Xylariomycetidae</taxon>
        <taxon>Amphisphaeriales</taxon>
        <taxon>Apiosporaceae</taxon>
        <taxon>Neoarthrinium</taxon>
    </lineage>
</organism>
<protein>
    <recommendedName>
        <fullName evidence="3">F-box domain-containing protein</fullName>
    </recommendedName>
</protein>
<proteinExistence type="predicted"/>